<proteinExistence type="predicted"/>
<sequence>MKSDLPVSATVNHGNVTTTAPFADQCDAVAFIHAQARTATQMGHKQFTATLTRSDGATVATVDVSGHDIGGQVIDALGSADQGLTYLRVAGIDALVYAHRSCKGDGVLFVGVDADDDQRILFAVNDGDLVDTVVGDRTGSIDVTYDGGGPQTVSCVVDADSPAEAQRILEAAVCCQPLHFTSHTTAAR</sequence>
<gene>
    <name evidence="1" type="ORF">GOOTI_214_00150</name>
</gene>
<dbReference type="STRING" id="1108044.GOOTI_214_00150"/>
<protein>
    <submittedName>
        <fullName evidence="1">Uncharacterized protein</fullName>
    </submittedName>
</protein>
<dbReference type="RefSeq" id="WP_007240571.1">
    <property type="nucleotide sequence ID" value="NZ_BAFB01000214.1"/>
</dbReference>
<name>H5TSD1_GORO1</name>
<organism evidence="1 2">
    <name type="scientific">Gordonia otitidis (strain DSM 44809 / CCUG 52243 / JCM 12355 / NBRC 100426 / IFM 10032)</name>
    <dbReference type="NCBI Taxonomy" id="1108044"/>
    <lineage>
        <taxon>Bacteria</taxon>
        <taxon>Bacillati</taxon>
        <taxon>Actinomycetota</taxon>
        <taxon>Actinomycetes</taxon>
        <taxon>Mycobacteriales</taxon>
        <taxon>Gordoniaceae</taxon>
        <taxon>Gordonia</taxon>
    </lineage>
</organism>
<reference evidence="1" key="1">
    <citation type="submission" date="2012-02" db="EMBL/GenBank/DDBJ databases">
        <title>Whole genome shotgun sequence of Gordonia otitidis NBRC 100426.</title>
        <authorList>
            <person name="Yoshida I."/>
            <person name="Hosoyama A."/>
            <person name="Tsuchikane K."/>
            <person name="Katsumata H."/>
            <person name="Yamazaki S."/>
            <person name="Fujita N."/>
        </authorList>
    </citation>
    <scope>NUCLEOTIDE SEQUENCE [LARGE SCALE GENOMIC DNA]</scope>
    <source>
        <strain evidence="1">NBRC 100426</strain>
    </source>
</reference>
<keyword evidence="2" id="KW-1185">Reference proteome</keyword>
<accession>H5TSD1</accession>
<dbReference type="Proteomes" id="UP000005038">
    <property type="component" value="Unassembled WGS sequence"/>
</dbReference>
<dbReference type="AlphaFoldDB" id="H5TSD1"/>
<dbReference type="EMBL" id="BAFB01000214">
    <property type="protein sequence ID" value="GAB36389.1"/>
    <property type="molecule type" value="Genomic_DNA"/>
</dbReference>
<evidence type="ECO:0000313" key="2">
    <source>
        <dbReference type="Proteomes" id="UP000005038"/>
    </source>
</evidence>
<evidence type="ECO:0000313" key="1">
    <source>
        <dbReference type="EMBL" id="GAB36389.1"/>
    </source>
</evidence>
<comment type="caution">
    <text evidence="1">The sequence shown here is derived from an EMBL/GenBank/DDBJ whole genome shotgun (WGS) entry which is preliminary data.</text>
</comment>